<keyword evidence="2" id="KW-0812">Transmembrane</keyword>
<dbReference type="Pfam" id="PF05036">
    <property type="entry name" value="SPOR"/>
    <property type="match status" value="1"/>
</dbReference>
<dbReference type="GO" id="GO:0032153">
    <property type="term" value="C:cell division site"/>
    <property type="evidence" value="ECO:0007669"/>
    <property type="project" value="TreeGrafter"/>
</dbReference>
<keyword evidence="2" id="KW-0472">Membrane</keyword>
<dbReference type="EMBL" id="BMYS01000002">
    <property type="protein sequence ID" value="GGW78301.1"/>
    <property type="molecule type" value="Genomic_DNA"/>
</dbReference>
<sequence length="305" mass="32406">MGLFNSQNNQNQHHRSRTRMSESEQQALKAKARNRLIGAIVLIILAIIVVPAVLNTNDTPNIQQLPPMAPLVAGGNNDANVAGTLSVTTAPGVESNGSTSTSQLVNTDGTVSGDLQVTGSVASDTAIIPEQTPGTPVESVASGTAIVAGTETQNLTGQETQTPARTPESKEVVKKQEPERTRPAEVKRPDNRITIKEAERTDDGSRALALLEGRSPSVKPKSSPKVTSGNYSLQIASYSSSKDAQDRREKLMASGVSNAYVQSAMVNGKQQYRLRVGPFNSREAAQAAQTRLRTLGYDNGFISAN</sequence>
<dbReference type="PANTHER" id="PTHR38687">
    <property type="entry name" value="CELL DIVISION PROTEIN DEDD-RELATED"/>
    <property type="match status" value="1"/>
</dbReference>
<protein>
    <submittedName>
        <fullName evidence="4">Sporulation protein</fullName>
    </submittedName>
</protein>
<evidence type="ECO:0000256" key="1">
    <source>
        <dbReference type="SAM" id="MobiDB-lite"/>
    </source>
</evidence>
<dbReference type="InterPro" id="IPR052521">
    <property type="entry name" value="Cell_div_SPOR-domain"/>
</dbReference>
<feature type="compositionally biased region" description="Polar residues" evidence="1">
    <location>
        <begin position="150"/>
        <end position="164"/>
    </location>
</feature>
<name>A0A918MWB3_9BURK</name>
<dbReference type="Gene3D" id="3.30.70.1070">
    <property type="entry name" value="Sporulation related repeat"/>
    <property type="match status" value="1"/>
</dbReference>
<organism evidence="4 5">
    <name type="scientific">Advenella faeciporci</name>
    <dbReference type="NCBI Taxonomy" id="797535"/>
    <lineage>
        <taxon>Bacteria</taxon>
        <taxon>Pseudomonadati</taxon>
        <taxon>Pseudomonadota</taxon>
        <taxon>Betaproteobacteria</taxon>
        <taxon>Burkholderiales</taxon>
        <taxon>Alcaligenaceae</taxon>
    </lineage>
</organism>
<dbReference type="RefSeq" id="WP_229793860.1">
    <property type="nucleotide sequence ID" value="NZ_BAABFY010000057.1"/>
</dbReference>
<proteinExistence type="predicted"/>
<dbReference type="GO" id="GO:0032506">
    <property type="term" value="P:cytokinetic process"/>
    <property type="evidence" value="ECO:0007669"/>
    <property type="project" value="TreeGrafter"/>
</dbReference>
<evidence type="ECO:0000256" key="2">
    <source>
        <dbReference type="SAM" id="Phobius"/>
    </source>
</evidence>
<dbReference type="InterPro" id="IPR007730">
    <property type="entry name" value="SPOR-like_dom"/>
</dbReference>
<feature type="compositionally biased region" description="Low complexity" evidence="1">
    <location>
        <begin position="1"/>
        <end position="11"/>
    </location>
</feature>
<keyword evidence="5" id="KW-1185">Reference proteome</keyword>
<feature type="region of interest" description="Disordered" evidence="1">
    <location>
        <begin position="1"/>
        <end position="26"/>
    </location>
</feature>
<dbReference type="SUPFAM" id="SSF110997">
    <property type="entry name" value="Sporulation related repeat"/>
    <property type="match status" value="1"/>
</dbReference>
<comment type="caution">
    <text evidence="4">The sequence shown here is derived from an EMBL/GenBank/DDBJ whole genome shotgun (WGS) entry which is preliminary data.</text>
</comment>
<dbReference type="GO" id="GO:0030428">
    <property type="term" value="C:cell septum"/>
    <property type="evidence" value="ECO:0007669"/>
    <property type="project" value="TreeGrafter"/>
</dbReference>
<dbReference type="AlphaFoldDB" id="A0A918MWB3"/>
<feature type="compositionally biased region" description="Basic and acidic residues" evidence="1">
    <location>
        <begin position="167"/>
        <end position="205"/>
    </location>
</feature>
<dbReference type="Proteomes" id="UP000608345">
    <property type="component" value="Unassembled WGS sequence"/>
</dbReference>
<dbReference type="PROSITE" id="PS51724">
    <property type="entry name" value="SPOR"/>
    <property type="match status" value="1"/>
</dbReference>
<gene>
    <name evidence="4" type="ORF">GCM10011450_05210</name>
</gene>
<evidence type="ECO:0000259" key="3">
    <source>
        <dbReference type="PROSITE" id="PS51724"/>
    </source>
</evidence>
<accession>A0A918MWB3</accession>
<dbReference type="GO" id="GO:0042834">
    <property type="term" value="F:peptidoglycan binding"/>
    <property type="evidence" value="ECO:0007669"/>
    <property type="project" value="InterPro"/>
</dbReference>
<feature type="region of interest" description="Disordered" evidence="1">
    <location>
        <begin position="150"/>
        <end position="205"/>
    </location>
</feature>
<feature type="domain" description="SPOR" evidence="3">
    <location>
        <begin position="225"/>
        <end position="305"/>
    </location>
</feature>
<reference evidence="4" key="2">
    <citation type="submission" date="2020-09" db="EMBL/GenBank/DDBJ databases">
        <authorList>
            <person name="Sun Q."/>
            <person name="Kim S."/>
        </authorList>
    </citation>
    <scope>NUCLEOTIDE SEQUENCE</scope>
    <source>
        <strain evidence="4">KCTC 23732</strain>
    </source>
</reference>
<reference evidence="4" key="1">
    <citation type="journal article" date="2014" name="Int. J. Syst. Evol. Microbiol.">
        <title>Complete genome sequence of Corynebacterium casei LMG S-19264T (=DSM 44701T), isolated from a smear-ripened cheese.</title>
        <authorList>
            <consortium name="US DOE Joint Genome Institute (JGI-PGF)"/>
            <person name="Walter F."/>
            <person name="Albersmeier A."/>
            <person name="Kalinowski J."/>
            <person name="Ruckert C."/>
        </authorList>
    </citation>
    <scope>NUCLEOTIDE SEQUENCE</scope>
    <source>
        <strain evidence="4">KCTC 23732</strain>
    </source>
</reference>
<evidence type="ECO:0000313" key="5">
    <source>
        <dbReference type="Proteomes" id="UP000608345"/>
    </source>
</evidence>
<dbReference type="PANTHER" id="PTHR38687:SF1">
    <property type="entry name" value="CELL DIVISION PROTEIN DEDD"/>
    <property type="match status" value="1"/>
</dbReference>
<dbReference type="InterPro" id="IPR036680">
    <property type="entry name" value="SPOR-like_sf"/>
</dbReference>
<keyword evidence="2" id="KW-1133">Transmembrane helix</keyword>
<feature type="transmembrane region" description="Helical" evidence="2">
    <location>
        <begin position="36"/>
        <end position="54"/>
    </location>
</feature>
<evidence type="ECO:0000313" key="4">
    <source>
        <dbReference type="EMBL" id="GGW78301.1"/>
    </source>
</evidence>